<sequence length="468" mass="50638">MLLSSSRLLSFISLPALITSLQYSAIEKGAYEADSILRRDAVIIGGGSSGTYAAIGLRDKGKTVAVIEQKNLLGGHTNTYTDPATKTPVDYGVIVFDNSSIVTSYFNRFNIPLTTGTGRATGSFTESYIDFSTGKNITSYVPPDPTAAFNAYATQLQKYPSLNKPGWNVPDPVPADLLLPFGDFVKKYKLDGAVPTIYFFAQGFGDILSIPTLYFVKYFSLSFLQGVETGFLITSRHDNSELYEKARTELGDDVLLNSTVLSTDRSGTDVKVSVQTPAGKKLVIAKKLVISIPPLLSNLNGFDLTDNERSLFSQFTSGALYTGLLNHTGIPDNVEITAVKPNTPYNLPQLPTLYGLYLTAVPGLKQFLYGNSAPLSDNDVRSSIVSQIQKLKTAGTIPTASTPEFVAYSNHYPYELRVSADAIAKGFYKNLTALQGQTKTYWTGAAFDRHDSGSVWAFTEGLLGGIAA</sequence>
<feature type="signal peptide" evidence="1">
    <location>
        <begin position="1"/>
        <end position="20"/>
    </location>
</feature>
<reference evidence="2" key="1">
    <citation type="submission" date="2021-03" db="EMBL/GenBank/DDBJ databases">
        <authorList>
            <person name="Tagirdzhanova G."/>
        </authorList>
    </citation>
    <scope>NUCLEOTIDE SEQUENCE</scope>
</reference>
<dbReference type="SUPFAM" id="SSF51905">
    <property type="entry name" value="FAD/NAD(P)-binding domain"/>
    <property type="match status" value="1"/>
</dbReference>
<accession>A0A8H3FNH1</accession>
<comment type="caution">
    <text evidence="2">The sequence shown here is derived from an EMBL/GenBank/DDBJ whole genome shotgun (WGS) entry which is preliminary data.</text>
</comment>
<gene>
    <name evidence="2" type="ORF">HETSPECPRED_007334</name>
</gene>
<dbReference type="Gene3D" id="1.10.405.20">
    <property type="match status" value="1"/>
</dbReference>
<keyword evidence="3" id="KW-1185">Reference proteome</keyword>
<dbReference type="EMBL" id="CAJPDS010000051">
    <property type="protein sequence ID" value="CAF9929291.1"/>
    <property type="molecule type" value="Genomic_DNA"/>
</dbReference>
<evidence type="ECO:0008006" key="4">
    <source>
        <dbReference type="Google" id="ProtNLM"/>
    </source>
</evidence>
<evidence type="ECO:0000313" key="2">
    <source>
        <dbReference type="EMBL" id="CAF9929291.1"/>
    </source>
</evidence>
<dbReference type="OrthoDB" id="68575at2759"/>
<dbReference type="Gene3D" id="3.50.50.60">
    <property type="entry name" value="FAD/NAD(P)-binding domain"/>
    <property type="match status" value="1"/>
</dbReference>
<dbReference type="Gene3D" id="3.30.70.1990">
    <property type="match status" value="1"/>
</dbReference>
<dbReference type="InterPro" id="IPR036188">
    <property type="entry name" value="FAD/NAD-bd_sf"/>
</dbReference>
<organism evidence="2 3">
    <name type="scientific">Heterodermia speciosa</name>
    <dbReference type="NCBI Taxonomy" id="116794"/>
    <lineage>
        <taxon>Eukaryota</taxon>
        <taxon>Fungi</taxon>
        <taxon>Dikarya</taxon>
        <taxon>Ascomycota</taxon>
        <taxon>Pezizomycotina</taxon>
        <taxon>Lecanoromycetes</taxon>
        <taxon>OSLEUM clade</taxon>
        <taxon>Lecanoromycetidae</taxon>
        <taxon>Caliciales</taxon>
        <taxon>Physciaceae</taxon>
        <taxon>Heterodermia</taxon>
    </lineage>
</organism>
<evidence type="ECO:0000313" key="3">
    <source>
        <dbReference type="Proteomes" id="UP000664521"/>
    </source>
</evidence>
<dbReference type="Pfam" id="PF13450">
    <property type="entry name" value="NAD_binding_8"/>
    <property type="match status" value="1"/>
</dbReference>
<dbReference type="Proteomes" id="UP000664521">
    <property type="component" value="Unassembled WGS sequence"/>
</dbReference>
<keyword evidence="1" id="KW-0732">Signal</keyword>
<proteinExistence type="predicted"/>
<evidence type="ECO:0000256" key="1">
    <source>
        <dbReference type="SAM" id="SignalP"/>
    </source>
</evidence>
<name>A0A8H3FNH1_9LECA</name>
<feature type="chain" id="PRO_5034285717" description="Amine oxidase domain-containing protein" evidence="1">
    <location>
        <begin position="21"/>
        <end position="468"/>
    </location>
</feature>
<dbReference type="AlphaFoldDB" id="A0A8H3FNH1"/>
<protein>
    <recommendedName>
        <fullName evidence="4">Amine oxidase domain-containing protein</fullName>
    </recommendedName>
</protein>